<dbReference type="HOGENOM" id="CLU_018470_0_0_1"/>
<name>H2V0Y5_TAKRU</name>
<proteinExistence type="predicted"/>
<reference evidence="1 2" key="1">
    <citation type="journal article" date="2011" name="Genome Biol. Evol.">
        <title>Integration of the genetic map and genome assembly of fugu facilitates insights into distinct features of genome evolution in teleosts and mammals.</title>
        <authorList>
            <person name="Kai W."/>
            <person name="Kikuchi K."/>
            <person name="Tohari S."/>
            <person name="Chew A.K."/>
            <person name="Tay A."/>
            <person name="Fujiwara A."/>
            <person name="Hosoya S."/>
            <person name="Suetake H."/>
            <person name="Naruse K."/>
            <person name="Brenner S."/>
            <person name="Suzuki Y."/>
            <person name="Venkatesh B."/>
        </authorList>
    </citation>
    <scope>NUCLEOTIDE SEQUENCE [LARGE SCALE GENOMIC DNA]</scope>
</reference>
<dbReference type="GO" id="GO:0043240">
    <property type="term" value="C:Fanconi anaemia nuclear complex"/>
    <property type="evidence" value="ECO:0007669"/>
    <property type="project" value="InterPro"/>
</dbReference>
<dbReference type="FunCoup" id="H2V0Y5">
    <property type="interactions" value="1126"/>
</dbReference>
<dbReference type="GeneTree" id="ENSGT00390000016682"/>
<dbReference type="AlphaFoldDB" id="H2V0Y5"/>
<dbReference type="PANTHER" id="PTHR14890">
    <property type="entry name" value="FANCONI ANEMIA CORE COMPLEX-ASSOCIATED PROTEIN 100"/>
    <property type="match status" value="1"/>
</dbReference>
<evidence type="ECO:0000313" key="1">
    <source>
        <dbReference type="Ensembl" id="ENSTRUP00000042865.3"/>
    </source>
</evidence>
<organism evidence="1 2">
    <name type="scientific">Takifugu rubripes</name>
    <name type="common">Japanese pufferfish</name>
    <name type="synonym">Fugu rubripes</name>
    <dbReference type="NCBI Taxonomy" id="31033"/>
    <lineage>
        <taxon>Eukaryota</taxon>
        <taxon>Metazoa</taxon>
        <taxon>Chordata</taxon>
        <taxon>Craniata</taxon>
        <taxon>Vertebrata</taxon>
        <taxon>Euteleostomi</taxon>
        <taxon>Actinopterygii</taxon>
        <taxon>Neopterygii</taxon>
        <taxon>Teleostei</taxon>
        <taxon>Neoteleostei</taxon>
        <taxon>Acanthomorphata</taxon>
        <taxon>Eupercaria</taxon>
        <taxon>Tetraodontiformes</taxon>
        <taxon>Tetradontoidea</taxon>
        <taxon>Tetraodontidae</taxon>
        <taxon>Takifugu</taxon>
    </lineage>
</organism>
<dbReference type="Pfam" id="PF15146">
    <property type="entry name" value="FANCAA"/>
    <property type="match status" value="1"/>
</dbReference>
<dbReference type="Ensembl" id="ENSTRUT00000043010.3">
    <property type="protein sequence ID" value="ENSTRUP00000042865.3"/>
    <property type="gene ID" value="ENSTRUG00000016744.3"/>
</dbReference>
<dbReference type="InParanoid" id="H2V0Y5"/>
<dbReference type="PANTHER" id="PTHR14890:SF1">
    <property type="entry name" value="FANCONI ANEMIA CORE COMPLEX-ASSOCIATED PROTEIN 100"/>
    <property type="match status" value="1"/>
</dbReference>
<reference evidence="1" key="3">
    <citation type="submission" date="2025-09" db="UniProtKB">
        <authorList>
            <consortium name="Ensembl"/>
        </authorList>
    </citation>
    <scope>IDENTIFICATION</scope>
</reference>
<keyword evidence="2" id="KW-1185">Reference proteome</keyword>
<dbReference type="InterPro" id="IPR029251">
    <property type="entry name" value="Faap100"/>
</dbReference>
<evidence type="ECO:0000313" key="2">
    <source>
        <dbReference type="Proteomes" id="UP000005226"/>
    </source>
</evidence>
<accession>H2V0Y5</accession>
<dbReference type="GO" id="GO:0005654">
    <property type="term" value="C:nucleoplasm"/>
    <property type="evidence" value="ECO:0007669"/>
    <property type="project" value="TreeGrafter"/>
</dbReference>
<dbReference type="GO" id="GO:0036297">
    <property type="term" value="P:interstrand cross-link repair"/>
    <property type="evidence" value="ECO:0007669"/>
    <property type="project" value="InterPro"/>
</dbReference>
<dbReference type="STRING" id="31033.ENSTRUP00000042865"/>
<dbReference type="Proteomes" id="UP000005226">
    <property type="component" value="Chromosome 1"/>
</dbReference>
<dbReference type="eggNOG" id="ENOG502QTI0">
    <property type="taxonomic scope" value="Eukaryota"/>
</dbReference>
<sequence length="824" mass="89723">MALERCDVETWAEFGFIGTSCSPKLMVVSERDVFLCTGCDEIYVFSTRERKLMASKSHSLQSDGNCNVTPVLFFLCFSCRLSSSFLCADTSCPTELKISSKFLVVPEEGPLSLLLVGTELVIISLKAPHWALTRYRSQKQTVTNSFEMLTSFSLASSSDDNEERTVKRRPVLICVHYSNKTLSSACSCPPETVNDDHVCIDPLLFKLLFGIDAALTESPVVLCGLPDGCLYFLPLRLPGCRPRALYSLEEPVIFVGTSLDKSSPEHAQCLVTIGERGQVVLIRTGKGQQERGEGNNTACFLDRRLPGSLMCGCIVNNTLYYSIGSDLLKVDLRSGSLGKEDTSKKTEALHQSSTSLNVCRIIAVAELSCSTAGGEVHLLGLSAGGQLQRITTRRRTEDAGSSKGPTAQVGRSVRDLLSAIGDVCERASVLKSAIKSKSQVLKHLNHVINISFLLTASAKIEEHSDRKPIRCRAVTEWSRLLQRDSLNLTCVLDNSSPYALEQGWTLSICVSSLSYPPSEGGHCSSTNYSFPFQNVNPGETLEVSLPLADAGEAFFPFMVSCSLNFSLSSLLGAEEANCPGLQNSCINLPLNTLWVDWLHSLRLNGPEDALKKDTAQRNNAAADSIQAFINSHQFRRRGADEGRGGALRPERYSASVQVSSELLKNTKGSKSSDLEGHAQSRCVSFLEWLLSEGCGGVRRGHTGDQISGPVLHARGPNGHAVKLTAKEVNADPLLLQMESSFMAAVCGLHHAVLRRLQVRAHQNSSVLFCSALTSFLLLSPQHLLQQIQHHRVSGAFSAGASGTQNPQCIHSVYRDLRENPLIIL</sequence>
<reference evidence="1" key="2">
    <citation type="submission" date="2025-08" db="UniProtKB">
        <authorList>
            <consortium name="Ensembl"/>
        </authorList>
    </citation>
    <scope>IDENTIFICATION</scope>
</reference>
<protein>
    <submittedName>
        <fullName evidence="1">FA core complex associated protein 100</fullName>
    </submittedName>
</protein>
<gene>
    <name evidence="1" type="primary">faap100</name>
</gene>
<dbReference type="OMA" id="MLNSPMI"/>